<dbReference type="Pfam" id="PF09866">
    <property type="entry name" value="DUF2093"/>
    <property type="match status" value="1"/>
</dbReference>
<sequence length="79" mass="8840">MSFSANNQREAELTYAGGDYHIVRHGDYVVCAVTGEHIPLDDLKYWSVARQEAYASCAISYKRELQCNPAMREALGKAV</sequence>
<dbReference type="Proteomes" id="UP000188912">
    <property type="component" value="Chromosome"/>
</dbReference>
<evidence type="ECO:0000313" key="1">
    <source>
        <dbReference type="EMBL" id="AQS42168.1"/>
    </source>
</evidence>
<reference evidence="1 2" key="1">
    <citation type="journal article" date="2010" name="Science">
        <title>Genomic comparison of the ants Camponotus floridanus and Harpegnathos saltator.</title>
        <authorList>
            <person name="Bonasio R."/>
            <person name="Zhang G."/>
            <person name="Ye C."/>
            <person name="Mutti N.S."/>
            <person name="Fang X."/>
            <person name="Qin N."/>
            <person name="Donahue G."/>
            <person name="Yang P."/>
            <person name="Li Q."/>
            <person name="Li C."/>
            <person name="Zhang P."/>
            <person name="Huang Z."/>
            <person name="Berger S.L."/>
            <person name="Reinberg D."/>
            <person name="Wang J."/>
            <person name="Liebig J."/>
        </authorList>
    </citation>
    <scope>NUCLEOTIDE SEQUENCE [LARGE SCALE GENOMIC DNA]</scope>
    <source>
        <strain evidence="1 2">Hsal</strain>
    </source>
</reference>
<dbReference type="STRING" id="1902579.BHV28_14870"/>
<organism evidence="1 2">
    <name type="scientific">Candidatus Tokpelaia hoelldobleri</name>
    <dbReference type="NCBI Taxonomy" id="1902579"/>
    <lineage>
        <taxon>Bacteria</taxon>
        <taxon>Pseudomonadati</taxon>
        <taxon>Pseudomonadota</taxon>
        <taxon>Alphaproteobacteria</taxon>
        <taxon>Hyphomicrobiales</taxon>
        <taxon>Candidatus Tokpelaia</taxon>
    </lineage>
</organism>
<protein>
    <recommendedName>
        <fullName evidence="3">DUF2093 domain-containing protein</fullName>
    </recommendedName>
</protein>
<evidence type="ECO:0008006" key="3">
    <source>
        <dbReference type="Google" id="ProtNLM"/>
    </source>
</evidence>
<accession>A0A1U9JWE4</accession>
<evidence type="ECO:0000313" key="2">
    <source>
        <dbReference type="Proteomes" id="UP000188912"/>
    </source>
</evidence>
<keyword evidence="2" id="KW-1185">Reference proteome</keyword>
<dbReference type="AlphaFoldDB" id="A0A1U9JWE4"/>
<dbReference type="InterPro" id="IPR018661">
    <property type="entry name" value="DUF2093"/>
</dbReference>
<gene>
    <name evidence="1" type="ORF">BHV28_14870</name>
</gene>
<name>A0A1U9JWE4_9HYPH</name>
<dbReference type="KEGG" id="thd:BHV28_14870"/>
<dbReference type="EMBL" id="CP017315">
    <property type="protein sequence ID" value="AQS42168.1"/>
    <property type="molecule type" value="Genomic_DNA"/>
</dbReference>
<reference evidence="1 2" key="2">
    <citation type="journal article" date="2016" name="Sci. Rep.">
        <title>The genome of Rhizobiales bacteria in predatory ants reveals urease gene functions but no genes for nitrogen fixation.</title>
        <authorList>
            <person name="Neuvonen M.M."/>
            <person name="Tamarit D."/>
            <person name="Naslund K."/>
            <person name="Liebig J."/>
            <person name="Feldhaar H."/>
            <person name="Moran N.A."/>
            <person name="Guy L."/>
            <person name="Andersson S.G."/>
        </authorList>
    </citation>
    <scope>NUCLEOTIDE SEQUENCE [LARGE SCALE GENOMIC DNA]</scope>
    <source>
        <strain evidence="1 2">Hsal</strain>
    </source>
</reference>
<proteinExistence type="predicted"/>